<dbReference type="Gene3D" id="1.10.1200.10">
    <property type="entry name" value="ACP-like"/>
    <property type="match status" value="2"/>
</dbReference>
<organism evidence="6 7">
    <name type="scientific">Edaphobacter dinghuensis</name>
    <dbReference type="NCBI Taxonomy" id="1560005"/>
    <lineage>
        <taxon>Bacteria</taxon>
        <taxon>Pseudomonadati</taxon>
        <taxon>Acidobacteriota</taxon>
        <taxon>Terriglobia</taxon>
        <taxon>Terriglobales</taxon>
        <taxon>Acidobacteriaceae</taxon>
        <taxon>Edaphobacter</taxon>
    </lineage>
</organism>
<dbReference type="GO" id="GO:0044550">
    <property type="term" value="P:secondary metabolite biosynthetic process"/>
    <property type="evidence" value="ECO:0007669"/>
    <property type="project" value="UniProtKB-ARBA"/>
</dbReference>
<dbReference type="GO" id="GO:0003824">
    <property type="term" value="F:catalytic activity"/>
    <property type="evidence" value="ECO:0007669"/>
    <property type="project" value="InterPro"/>
</dbReference>
<dbReference type="SMART" id="SM00823">
    <property type="entry name" value="PKS_PP"/>
    <property type="match status" value="2"/>
</dbReference>
<comment type="similarity">
    <text evidence="2">Belongs to the ATP-dependent AMP-binding enzyme family.</text>
</comment>
<dbReference type="Gene3D" id="2.30.38.10">
    <property type="entry name" value="Luciferase, Domain 3"/>
    <property type="match status" value="1"/>
</dbReference>
<dbReference type="InterPro" id="IPR009081">
    <property type="entry name" value="PP-bd_ACP"/>
</dbReference>
<accession>A0A917HR01</accession>
<gene>
    <name evidence="6" type="ORF">GCM10011585_32760</name>
</gene>
<dbReference type="FunFam" id="1.10.1200.10:FF:000016">
    <property type="entry name" value="Non-ribosomal peptide synthase"/>
    <property type="match status" value="1"/>
</dbReference>
<sequence length="1608" mass="178967">MVIGLLAILKAGGAYVPLDPAYPSERLAQVLIDAAPLALLCDALGHAVLGSETTDAYVVLDLDLPRPRWSSKAETDPQVAGLTSHHLAYVIYTSGSTGTPKGVMVEHRSVMNFHQAMAVTIYSGFSSQLRIGWNASFSFDMSLKGFLQLLSGHCLVIIPQQVRASGAEMMTFLRQQKIDAFDTTPSQLKVLIAEGLLEDPLPRTVLLGGEPVDAAMWAELSSSNTVTAYNMYGPTECTVDATITPITAADETPHIGRPIMNMRIYLLDSHSQLVPLGAAGEMYIGGAGVARGYLNRPELTTERFLVDPFSDEPGARMYKTGDLARYLPDGNLEFLGRNDQQVKIRGFRIELGEIEARLAEHPLATDAAVIVREDTPDDKRLVAYYTGDVSLTAEQLRSYLSALLPEYMVPAAFVHLEILPLTHNGKLDRKALPAPEGDAFANHAYEPPQGETEIVLAEVWKDLLHVDRVGRNDNFFELGGHSLLAVQLLVRIRPLLGCELPITTLFARPVLADLATSLKELSAEANDLTSYIRRIPRKVQLPLSYAQQRLWFISQIEDVSITYHIPVAIHLRGDIDTNALSRSLNTIFARHEALRSIFVTCNGEAVVQLLPEAMGLPLSEIDLSDEPNAHEKLIDLHEQQVRLPFDLSRGPMVRASLVNLGNREHVLILIQHHIVSDGWSLGIFCRELSTLYTAYLNGKPNPLPPLEIQYPDYAAWQRDWLTGKRLETQIDYWKKALANTPPLLDLPTDRPRPPQQSFTAAQVAVHIDAELTQALKTLSAKHGATLFMTLLTAWAAVLSRLSGQDDLVIGTPVANRRHVQVENLIGFFVNTLALRIDLSGQPTVEELLHRVRAATLQAQDHQDLPFEQVVEIVNPPRRLDHTPIFQVMLVWQNDERDLPQLAETETEPLADSHERIKFDLRLGLYEQQGEILGKLSYSTALFDEETIQRHIGYLQKVLTEIVQNSQQQMAGIDLLTAEERTLLLETWNATAAPYSSRLCMQELFEQQVSQTPDAVALRFENQTISYTDLNCRANRIAHHLLELGVVPTDRIAVCMERGPSMIIGILAILKAGGAYVPLDLTFPTERLIQILADASARLVLCDEAGGRALGSPTFQAYPLLDIEQTEANVAGKLDSNIDPASIGLTSNDLAYVIYTSGSTGTPKGVMGLHRPVINLIEWVNERFRVGGNDTLLFTTSLSFDLSVYDIFGMLAAGGCIRIASKIEILDPTSLARLMFERGVTFWDSAPAVFHQLLPYLEDAARCSGTSSLRLAFFSGDWVPLSFFDVFSRFFPDCQMIALGGATEATVWSNYYQVHRIAPEWQSIPYGKPIQNARYYVLDERLNPLPLGSRGHLFIGGECLTAGYLNRPTLTAERFVSDPFSSASNALLYKTGDMARYMRDGNLEFLGRSDHQIKIRGFRVELGEIESNLSQHNLVRDAVVIVREDIPGDKRLVAYVVRNEDQHSSDVKQESMGAEFARSLRTFLAVRLPEYMIPTAFVELDAFPLTSSGKLDRKSLIEPGQDAYIQRQYEPPQNEKEEILAELWQDILHIERVGRNDHFFELGGHSLLVVQLMERLRRLNLGLEIRAIFNAPILSELASAIAELEEIRL</sequence>
<dbReference type="Pfam" id="PF00501">
    <property type="entry name" value="AMP-binding"/>
    <property type="match status" value="2"/>
</dbReference>
<dbReference type="GO" id="GO:0072330">
    <property type="term" value="P:monocarboxylic acid biosynthetic process"/>
    <property type="evidence" value="ECO:0007669"/>
    <property type="project" value="UniProtKB-ARBA"/>
</dbReference>
<dbReference type="GO" id="GO:0031177">
    <property type="term" value="F:phosphopantetheine binding"/>
    <property type="evidence" value="ECO:0007669"/>
    <property type="project" value="InterPro"/>
</dbReference>
<dbReference type="Pfam" id="PF00550">
    <property type="entry name" value="PP-binding"/>
    <property type="match status" value="2"/>
</dbReference>
<evidence type="ECO:0000256" key="4">
    <source>
        <dbReference type="ARBA" id="ARBA00022553"/>
    </source>
</evidence>
<dbReference type="NCBIfam" id="TIGR01733">
    <property type="entry name" value="AA-adenyl-dom"/>
    <property type="match status" value="2"/>
</dbReference>
<dbReference type="FunFam" id="3.40.50.12780:FF:000012">
    <property type="entry name" value="Non-ribosomal peptide synthetase"/>
    <property type="match status" value="1"/>
</dbReference>
<dbReference type="GO" id="GO:0043041">
    <property type="term" value="P:amino acid activation for nonribosomal peptide biosynthetic process"/>
    <property type="evidence" value="ECO:0007669"/>
    <property type="project" value="TreeGrafter"/>
</dbReference>
<dbReference type="GO" id="GO:0005737">
    <property type="term" value="C:cytoplasm"/>
    <property type="evidence" value="ECO:0007669"/>
    <property type="project" value="TreeGrafter"/>
</dbReference>
<dbReference type="FunFam" id="1.10.1200.10:FF:000005">
    <property type="entry name" value="Nonribosomal peptide synthetase 1"/>
    <property type="match status" value="1"/>
</dbReference>
<dbReference type="FunFam" id="3.30.300.30:FF:000010">
    <property type="entry name" value="Enterobactin synthetase component F"/>
    <property type="match status" value="2"/>
</dbReference>
<dbReference type="FunFam" id="2.30.38.10:FF:000001">
    <property type="entry name" value="Non-ribosomal peptide synthetase PvdI"/>
    <property type="match status" value="1"/>
</dbReference>
<dbReference type="Gene3D" id="3.40.50.12780">
    <property type="entry name" value="N-terminal domain of ligase-like"/>
    <property type="match status" value="1"/>
</dbReference>
<evidence type="ECO:0000256" key="3">
    <source>
        <dbReference type="ARBA" id="ARBA00022450"/>
    </source>
</evidence>
<dbReference type="InterPro" id="IPR036736">
    <property type="entry name" value="ACP-like_sf"/>
</dbReference>
<dbReference type="PANTHER" id="PTHR45527">
    <property type="entry name" value="NONRIBOSOMAL PEPTIDE SYNTHETASE"/>
    <property type="match status" value="1"/>
</dbReference>
<dbReference type="FunFam" id="3.30.559.30:FF:000001">
    <property type="entry name" value="Non-ribosomal peptide synthetase"/>
    <property type="match status" value="1"/>
</dbReference>
<reference evidence="6" key="1">
    <citation type="journal article" date="2014" name="Int. J. Syst. Evol. Microbiol.">
        <title>Complete genome sequence of Corynebacterium casei LMG S-19264T (=DSM 44701T), isolated from a smear-ripened cheese.</title>
        <authorList>
            <consortium name="US DOE Joint Genome Institute (JGI-PGF)"/>
            <person name="Walter F."/>
            <person name="Albersmeier A."/>
            <person name="Kalinowski J."/>
            <person name="Ruckert C."/>
        </authorList>
    </citation>
    <scope>NUCLEOTIDE SEQUENCE</scope>
    <source>
        <strain evidence="6">CGMCC 1.12997</strain>
    </source>
</reference>
<dbReference type="InterPro" id="IPR020806">
    <property type="entry name" value="PKS_PP-bd"/>
</dbReference>
<dbReference type="InterPro" id="IPR020845">
    <property type="entry name" value="AMP-binding_CS"/>
</dbReference>
<dbReference type="InterPro" id="IPR001242">
    <property type="entry name" value="Condensation_dom"/>
</dbReference>
<evidence type="ECO:0000256" key="2">
    <source>
        <dbReference type="ARBA" id="ARBA00006432"/>
    </source>
</evidence>
<name>A0A917HR01_9BACT</name>
<dbReference type="InterPro" id="IPR010071">
    <property type="entry name" value="AA_adenyl_dom"/>
</dbReference>
<dbReference type="SUPFAM" id="SSF52777">
    <property type="entry name" value="CoA-dependent acyltransferases"/>
    <property type="match status" value="2"/>
</dbReference>
<dbReference type="CDD" id="cd19531">
    <property type="entry name" value="LCL_NRPS-like"/>
    <property type="match status" value="1"/>
</dbReference>
<dbReference type="InterPro" id="IPR023213">
    <property type="entry name" value="CAT-like_dom_sf"/>
</dbReference>
<dbReference type="Gene3D" id="3.40.50.980">
    <property type="match status" value="2"/>
</dbReference>
<dbReference type="Gene3D" id="3.30.559.30">
    <property type="entry name" value="Nonribosomal peptide synthetase, condensation domain"/>
    <property type="match status" value="1"/>
</dbReference>
<dbReference type="Gene3D" id="3.30.300.30">
    <property type="match status" value="2"/>
</dbReference>
<dbReference type="InterPro" id="IPR042099">
    <property type="entry name" value="ANL_N_sf"/>
</dbReference>
<dbReference type="SUPFAM" id="SSF47336">
    <property type="entry name" value="ACP-like"/>
    <property type="match status" value="2"/>
</dbReference>
<dbReference type="PROSITE" id="PS00455">
    <property type="entry name" value="AMP_BINDING"/>
    <property type="match status" value="2"/>
</dbReference>
<dbReference type="SUPFAM" id="SSF56801">
    <property type="entry name" value="Acetyl-CoA synthetase-like"/>
    <property type="match status" value="2"/>
</dbReference>
<dbReference type="InterPro" id="IPR000873">
    <property type="entry name" value="AMP-dep_synth/lig_dom"/>
</dbReference>
<dbReference type="PANTHER" id="PTHR45527:SF1">
    <property type="entry name" value="FATTY ACID SYNTHASE"/>
    <property type="match status" value="1"/>
</dbReference>
<dbReference type="Pfam" id="PF00668">
    <property type="entry name" value="Condensation"/>
    <property type="match status" value="1"/>
</dbReference>
<protein>
    <recommendedName>
        <fullName evidence="5">Carrier domain-containing protein</fullName>
    </recommendedName>
</protein>
<dbReference type="Pfam" id="PF13193">
    <property type="entry name" value="AMP-binding_C"/>
    <property type="match status" value="2"/>
</dbReference>
<comment type="caution">
    <text evidence="6">The sequence shown here is derived from an EMBL/GenBank/DDBJ whole genome shotgun (WGS) entry which is preliminary data.</text>
</comment>
<dbReference type="Proteomes" id="UP000647241">
    <property type="component" value="Unassembled WGS sequence"/>
</dbReference>
<keyword evidence="3" id="KW-0596">Phosphopantetheine</keyword>
<evidence type="ECO:0000313" key="6">
    <source>
        <dbReference type="EMBL" id="GGG86308.1"/>
    </source>
</evidence>
<reference evidence="6" key="2">
    <citation type="submission" date="2020-09" db="EMBL/GenBank/DDBJ databases">
        <authorList>
            <person name="Sun Q."/>
            <person name="Zhou Y."/>
        </authorList>
    </citation>
    <scope>NUCLEOTIDE SEQUENCE</scope>
    <source>
        <strain evidence="6">CGMCC 1.12997</strain>
    </source>
</reference>
<dbReference type="Gene3D" id="3.30.559.10">
    <property type="entry name" value="Chloramphenicol acetyltransferase-like domain"/>
    <property type="match status" value="1"/>
</dbReference>
<evidence type="ECO:0000259" key="5">
    <source>
        <dbReference type="PROSITE" id="PS50075"/>
    </source>
</evidence>
<dbReference type="InterPro" id="IPR006162">
    <property type="entry name" value="Ppantetheine_attach_site"/>
</dbReference>
<dbReference type="PROSITE" id="PS50075">
    <property type="entry name" value="CARRIER"/>
    <property type="match status" value="2"/>
</dbReference>
<dbReference type="InterPro" id="IPR025110">
    <property type="entry name" value="AMP-bd_C"/>
</dbReference>
<keyword evidence="7" id="KW-1185">Reference proteome</keyword>
<dbReference type="EMBL" id="BMGT01000004">
    <property type="protein sequence ID" value="GGG86308.1"/>
    <property type="molecule type" value="Genomic_DNA"/>
</dbReference>
<feature type="domain" description="Carrier" evidence="5">
    <location>
        <begin position="447"/>
        <end position="522"/>
    </location>
</feature>
<feature type="domain" description="Carrier" evidence="5">
    <location>
        <begin position="1530"/>
        <end position="1604"/>
    </location>
</feature>
<comment type="cofactor">
    <cofactor evidence="1">
        <name>pantetheine 4'-phosphate</name>
        <dbReference type="ChEBI" id="CHEBI:47942"/>
    </cofactor>
</comment>
<dbReference type="FunFam" id="3.40.50.980:FF:000001">
    <property type="entry name" value="Non-ribosomal peptide synthetase"/>
    <property type="match status" value="1"/>
</dbReference>
<dbReference type="InterPro" id="IPR045851">
    <property type="entry name" value="AMP-bd_C_sf"/>
</dbReference>
<keyword evidence="4" id="KW-0597">Phosphoprotein</keyword>
<dbReference type="CDD" id="cd05930">
    <property type="entry name" value="A_NRPS"/>
    <property type="match status" value="2"/>
</dbReference>
<evidence type="ECO:0000256" key="1">
    <source>
        <dbReference type="ARBA" id="ARBA00001957"/>
    </source>
</evidence>
<dbReference type="FunFam" id="3.30.559.10:FF:000012">
    <property type="entry name" value="Non-ribosomal peptide synthetase"/>
    <property type="match status" value="1"/>
</dbReference>
<evidence type="ECO:0000313" key="7">
    <source>
        <dbReference type="Proteomes" id="UP000647241"/>
    </source>
</evidence>
<proteinExistence type="inferred from homology"/>
<dbReference type="PROSITE" id="PS00012">
    <property type="entry name" value="PHOSPHOPANTETHEINE"/>
    <property type="match status" value="1"/>
</dbReference>
<dbReference type="NCBIfam" id="NF003417">
    <property type="entry name" value="PRK04813.1"/>
    <property type="match status" value="2"/>
</dbReference>